<dbReference type="Proteomes" id="UP000006853">
    <property type="component" value="Chromosome 1"/>
</dbReference>
<reference evidence="1 2" key="1">
    <citation type="journal article" date="2011" name="J. Biotechnol.">
        <title>High-quality genome sequence of Pichia pastoris CBS7435.</title>
        <authorList>
            <person name="Kuberl A."/>
            <person name="Schneider J."/>
            <person name="Thallinger G.G."/>
            <person name="Anderl I."/>
            <person name="Wibberg D."/>
            <person name="Hajek T."/>
            <person name="Jaenicke S."/>
            <person name="Brinkrolf K."/>
            <person name="Goesmann A."/>
            <person name="Szczepanowski R."/>
            <person name="Puhler A."/>
            <person name="Schwab H."/>
            <person name="Glieder A."/>
            <person name="Pichler H."/>
        </authorList>
    </citation>
    <scope>NUCLEOTIDE SEQUENCE [LARGE SCALE GENOMIC DNA]</scope>
    <source>
        <strain evidence="2">ATCC 76273 / CBS 7435 / CECT 11047 / NRRL Y-11430 / Wegner 21-1</strain>
    </source>
</reference>
<dbReference type="EMBL" id="FR839628">
    <property type="protein sequence ID" value="SCV11832.1"/>
    <property type="molecule type" value="Genomic_DNA"/>
</dbReference>
<evidence type="ECO:0000313" key="1">
    <source>
        <dbReference type="EMBL" id="SCV11832.1"/>
    </source>
</evidence>
<dbReference type="AlphaFoldDB" id="A0A1G4KP98"/>
<gene>
    <name evidence="1" type="ordered locus">PP7435_Chr1-2280</name>
</gene>
<name>A0A1G4KP98_KOMPC</name>
<sequence length="58" mass="6623">MFSKQPSTTAVDKALFGAEKEKQIMTEIRNAQQSNQRKVAYESSFLGDFISFAFRSKE</sequence>
<accession>A0A1G4KP98</accession>
<proteinExistence type="predicted"/>
<protein>
    <submittedName>
        <fullName evidence="1">Uncharacterized protein</fullName>
    </submittedName>
</protein>
<keyword evidence="2" id="KW-1185">Reference proteome</keyword>
<reference evidence="1 2" key="2">
    <citation type="journal article" date="2016" name="FEMS Yeast Res.">
        <title>Curation of the genome annotation of Pichia pastoris (Komagataella phaffii) CBS7435 from gene level to protein function.</title>
        <authorList>
            <person name="Valli M."/>
            <person name="Tatto N.E."/>
            <person name="Peymann A."/>
            <person name="Gruber C."/>
            <person name="Landes N."/>
            <person name="Ekker H."/>
            <person name="Thallinger G.G."/>
            <person name="Mattanovich D."/>
            <person name="Gasser B."/>
            <person name="Graf A.B."/>
        </authorList>
    </citation>
    <scope>GENOME REANNOTATION</scope>
    <source>
        <strain evidence="1 2">ATCC 76273 / CBS 7435 / CECT 11047 / NRRL Y-11430 / Wegner 21-1</strain>
    </source>
</reference>
<evidence type="ECO:0000313" key="2">
    <source>
        <dbReference type="Proteomes" id="UP000006853"/>
    </source>
</evidence>
<organism evidence="1 2">
    <name type="scientific">Komagataella phaffii (strain ATCC 76273 / CBS 7435 / CECT 11047 / NRRL Y-11430 / Wegner 21-1)</name>
    <name type="common">Yeast</name>
    <name type="synonym">Pichia pastoris</name>
    <dbReference type="NCBI Taxonomy" id="981350"/>
    <lineage>
        <taxon>Eukaryota</taxon>
        <taxon>Fungi</taxon>
        <taxon>Dikarya</taxon>
        <taxon>Ascomycota</taxon>
        <taxon>Saccharomycotina</taxon>
        <taxon>Pichiomycetes</taxon>
        <taxon>Pichiales</taxon>
        <taxon>Pichiaceae</taxon>
        <taxon>Komagataella</taxon>
    </lineage>
</organism>